<dbReference type="AlphaFoldDB" id="A0A840B2X2"/>
<sequence length="327" mass="35421">MIRWVWFALATLFLIAQPARADELRPGYLEFTQKTDVDWTLIWKAPMRGGVTPATQPVLPDGCTAKGDPQRELGEMSVISTFAVSCKGSVAGHMIGLSNFSAAQTDVLVRVAPLGRPVQALRLTAAEPAAEIAAKPDAWQVAHTYFVIGVEHILFGYDHLLFVVSLVLLLTGFRTIAMAVTAFTVAHSITLIGTTLGFLGLPQRPVEAIIALSIVFLAVEIVKKKEGAARLSERLPWVVAFLFGLLHGFGFAGALKEIGLPESDVPTALLTFNLGVEAGQLMIVTATLGLLWAVRRLQPNWTRPTIRGSSYVIGAIASMWLLERLLL</sequence>
<feature type="transmembrane region" description="Helical" evidence="1">
    <location>
        <begin position="205"/>
        <end position="223"/>
    </location>
</feature>
<accession>A0A840B2X2</accession>
<keyword evidence="2" id="KW-0732">Signal</keyword>
<evidence type="ECO:0000313" key="3">
    <source>
        <dbReference type="EMBL" id="MBB3943527.1"/>
    </source>
</evidence>
<feature type="transmembrane region" description="Helical" evidence="1">
    <location>
        <begin position="176"/>
        <end position="199"/>
    </location>
</feature>
<evidence type="ECO:0000313" key="4">
    <source>
        <dbReference type="Proteomes" id="UP000581447"/>
    </source>
</evidence>
<dbReference type="Pfam" id="PF13795">
    <property type="entry name" value="HupE_UreJ_2"/>
    <property type="match status" value="1"/>
</dbReference>
<feature type="transmembrane region" description="Helical" evidence="1">
    <location>
        <begin position="274"/>
        <end position="294"/>
    </location>
</feature>
<feature type="transmembrane region" description="Helical" evidence="1">
    <location>
        <begin position="235"/>
        <end position="254"/>
    </location>
</feature>
<dbReference type="Proteomes" id="UP000581447">
    <property type="component" value="Unassembled WGS sequence"/>
</dbReference>
<reference evidence="3 4" key="1">
    <citation type="submission" date="2020-08" db="EMBL/GenBank/DDBJ databases">
        <title>Genomic Encyclopedia of Type Strains, Phase IV (KMG-IV): sequencing the most valuable type-strain genomes for metagenomic binning, comparative biology and taxonomic classification.</title>
        <authorList>
            <person name="Goeker M."/>
        </authorList>
    </citation>
    <scope>NUCLEOTIDE SEQUENCE [LARGE SCALE GENOMIC DNA]</scope>
    <source>
        <strain evidence="3 4">DSM 29050</strain>
    </source>
</reference>
<feature type="transmembrane region" description="Helical" evidence="1">
    <location>
        <begin position="306"/>
        <end position="322"/>
    </location>
</feature>
<feature type="signal peptide" evidence="2">
    <location>
        <begin position="1"/>
        <end position="21"/>
    </location>
</feature>
<name>A0A840B2X2_9SPHN</name>
<dbReference type="EMBL" id="JACIEA010000002">
    <property type="protein sequence ID" value="MBB3943527.1"/>
    <property type="molecule type" value="Genomic_DNA"/>
</dbReference>
<keyword evidence="1" id="KW-0472">Membrane</keyword>
<feature type="chain" id="PRO_5032798315" evidence="2">
    <location>
        <begin position="22"/>
        <end position="327"/>
    </location>
</feature>
<evidence type="ECO:0000256" key="2">
    <source>
        <dbReference type="SAM" id="SignalP"/>
    </source>
</evidence>
<proteinExistence type="predicted"/>
<keyword evidence="1" id="KW-1133">Transmembrane helix</keyword>
<dbReference type="InterPro" id="IPR032809">
    <property type="entry name" value="Put_HupE_UreJ"/>
</dbReference>
<evidence type="ECO:0000256" key="1">
    <source>
        <dbReference type="SAM" id="Phobius"/>
    </source>
</evidence>
<gene>
    <name evidence="3" type="ORF">GGR91_001785</name>
</gene>
<keyword evidence="4" id="KW-1185">Reference proteome</keyword>
<comment type="caution">
    <text evidence="3">The sequence shown here is derived from an EMBL/GenBank/DDBJ whole genome shotgun (WGS) entry which is preliminary data.</text>
</comment>
<feature type="transmembrane region" description="Helical" evidence="1">
    <location>
        <begin position="145"/>
        <end position="169"/>
    </location>
</feature>
<protein>
    <submittedName>
        <fullName evidence="3">Hydrogenase/urease accessory protein HupE</fullName>
    </submittedName>
</protein>
<keyword evidence="1" id="KW-0812">Transmembrane</keyword>
<organism evidence="3 4">
    <name type="scientific">Sphingorhabdus rigui</name>
    <dbReference type="NCBI Taxonomy" id="1282858"/>
    <lineage>
        <taxon>Bacteria</taxon>
        <taxon>Pseudomonadati</taxon>
        <taxon>Pseudomonadota</taxon>
        <taxon>Alphaproteobacteria</taxon>
        <taxon>Sphingomonadales</taxon>
        <taxon>Sphingomonadaceae</taxon>
        <taxon>Sphingorhabdus</taxon>
    </lineage>
</organism>
<dbReference type="RefSeq" id="WP_183941835.1">
    <property type="nucleotide sequence ID" value="NZ_BAABBG010000005.1"/>
</dbReference>